<gene>
    <name evidence="2" type="ORF">DFH08DRAFT_822810</name>
</gene>
<reference evidence="2" key="1">
    <citation type="submission" date="2023-03" db="EMBL/GenBank/DDBJ databases">
        <title>Massive genome expansion in bonnet fungi (Mycena s.s.) driven by repeated elements and novel gene families across ecological guilds.</title>
        <authorList>
            <consortium name="Lawrence Berkeley National Laboratory"/>
            <person name="Harder C.B."/>
            <person name="Miyauchi S."/>
            <person name="Viragh M."/>
            <person name="Kuo A."/>
            <person name="Thoen E."/>
            <person name="Andreopoulos B."/>
            <person name="Lu D."/>
            <person name="Skrede I."/>
            <person name="Drula E."/>
            <person name="Henrissat B."/>
            <person name="Morin E."/>
            <person name="Kohler A."/>
            <person name="Barry K."/>
            <person name="LaButti K."/>
            <person name="Morin E."/>
            <person name="Salamov A."/>
            <person name="Lipzen A."/>
            <person name="Mereny Z."/>
            <person name="Hegedus B."/>
            <person name="Baldrian P."/>
            <person name="Stursova M."/>
            <person name="Weitz H."/>
            <person name="Taylor A."/>
            <person name="Grigoriev I.V."/>
            <person name="Nagy L.G."/>
            <person name="Martin F."/>
            <person name="Kauserud H."/>
        </authorList>
    </citation>
    <scope>NUCLEOTIDE SEQUENCE</scope>
    <source>
        <strain evidence="2">CBHHK002</strain>
    </source>
</reference>
<organism evidence="2 3">
    <name type="scientific">Mycena albidolilacea</name>
    <dbReference type="NCBI Taxonomy" id="1033008"/>
    <lineage>
        <taxon>Eukaryota</taxon>
        <taxon>Fungi</taxon>
        <taxon>Dikarya</taxon>
        <taxon>Basidiomycota</taxon>
        <taxon>Agaricomycotina</taxon>
        <taxon>Agaricomycetes</taxon>
        <taxon>Agaricomycetidae</taxon>
        <taxon>Agaricales</taxon>
        <taxon>Marasmiineae</taxon>
        <taxon>Mycenaceae</taxon>
        <taxon>Mycena</taxon>
    </lineage>
</organism>
<protein>
    <submittedName>
        <fullName evidence="2">Uncharacterized protein</fullName>
    </submittedName>
</protein>
<dbReference type="Proteomes" id="UP001218218">
    <property type="component" value="Unassembled WGS sequence"/>
</dbReference>
<sequence length="193" mass="20459">MLVSLALAALALSTAAASPHFTPITSISDVTAAAGVSVRIFEQFGNSLSLDPNYPAAPEFSPVIGAPQLPTGTPSIEDWFLIPQDNSTVKIQSVLFPDMFISYPTFGISPTPPTHSMLVLRDNANAALFNITPINGVAHVKLRCLLVRSIKVPAVGKSLTTWATTLNDTAVPITLSDTENSVLQIFNIVAICK</sequence>
<evidence type="ECO:0000313" key="3">
    <source>
        <dbReference type="Proteomes" id="UP001218218"/>
    </source>
</evidence>
<name>A0AAD6Z8D6_9AGAR</name>
<evidence type="ECO:0000313" key="2">
    <source>
        <dbReference type="EMBL" id="KAJ7310970.1"/>
    </source>
</evidence>
<feature type="signal peptide" evidence="1">
    <location>
        <begin position="1"/>
        <end position="17"/>
    </location>
</feature>
<dbReference type="AlphaFoldDB" id="A0AAD6Z8D6"/>
<evidence type="ECO:0000256" key="1">
    <source>
        <dbReference type="SAM" id="SignalP"/>
    </source>
</evidence>
<feature type="chain" id="PRO_5042285262" evidence="1">
    <location>
        <begin position="18"/>
        <end position="193"/>
    </location>
</feature>
<comment type="caution">
    <text evidence="2">The sequence shown here is derived from an EMBL/GenBank/DDBJ whole genome shotgun (WGS) entry which is preliminary data.</text>
</comment>
<accession>A0AAD6Z8D6</accession>
<keyword evidence="3" id="KW-1185">Reference proteome</keyword>
<proteinExistence type="predicted"/>
<keyword evidence="1" id="KW-0732">Signal</keyword>
<dbReference type="EMBL" id="JARIHO010000076">
    <property type="protein sequence ID" value="KAJ7310970.1"/>
    <property type="molecule type" value="Genomic_DNA"/>
</dbReference>